<evidence type="ECO:0000313" key="5">
    <source>
        <dbReference type="Proteomes" id="UP001356427"/>
    </source>
</evidence>
<organism evidence="4 5">
    <name type="scientific">Coregonus suidteri</name>
    <dbReference type="NCBI Taxonomy" id="861788"/>
    <lineage>
        <taxon>Eukaryota</taxon>
        <taxon>Metazoa</taxon>
        <taxon>Chordata</taxon>
        <taxon>Craniata</taxon>
        <taxon>Vertebrata</taxon>
        <taxon>Euteleostomi</taxon>
        <taxon>Actinopterygii</taxon>
        <taxon>Neopterygii</taxon>
        <taxon>Teleostei</taxon>
        <taxon>Protacanthopterygii</taxon>
        <taxon>Salmoniformes</taxon>
        <taxon>Salmonidae</taxon>
        <taxon>Coregoninae</taxon>
        <taxon>Coregonus</taxon>
    </lineage>
</organism>
<dbReference type="InterPro" id="IPR003599">
    <property type="entry name" value="Ig_sub"/>
</dbReference>
<dbReference type="Gene3D" id="2.60.40.10">
    <property type="entry name" value="Immunoglobulins"/>
    <property type="match status" value="1"/>
</dbReference>
<feature type="compositionally biased region" description="Polar residues" evidence="2">
    <location>
        <begin position="99"/>
        <end position="109"/>
    </location>
</feature>
<feature type="domain" description="Ig-like" evidence="3">
    <location>
        <begin position="1"/>
        <end position="78"/>
    </location>
</feature>
<dbReference type="SUPFAM" id="SSF48726">
    <property type="entry name" value="Immunoglobulin"/>
    <property type="match status" value="1"/>
</dbReference>
<dbReference type="Proteomes" id="UP001356427">
    <property type="component" value="Unassembled WGS sequence"/>
</dbReference>
<keyword evidence="5" id="KW-1185">Reference proteome</keyword>
<name>A0AAN8L964_9TELE</name>
<dbReference type="PROSITE" id="PS50835">
    <property type="entry name" value="IG_LIKE"/>
    <property type="match status" value="1"/>
</dbReference>
<dbReference type="InterPro" id="IPR013151">
    <property type="entry name" value="Immunoglobulin_dom"/>
</dbReference>
<accession>A0AAN8L964</accession>
<dbReference type="Pfam" id="PF00047">
    <property type="entry name" value="ig"/>
    <property type="match status" value="1"/>
</dbReference>
<reference evidence="4 5" key="1">
    <citation type="submission" date="2021-04" db="EMBL/GenBank/DDBJ databases">
        <authorList>
            <person name="De Guttry C."/>
            <person name="Zahm M."/>
            <person name="Klopp C."/>
            <person name="Cabau C."/>
            <person name="Louis A."/>
            <person name="Berthelot C."/>
            <person name="Parey E."/>
            <person name="Roest Crollius H."/>
            <person name="Montfort J."/>
            <person name="Robinson-Rechavi M."/>
            <person name="Bucao C."/>
            <person name="Bouchez O."/>
            <person name="Gislard M."/>
            <person name="Lluch J."/>
            <person name="Milhes M."/>
            <person name="Lampietro C."/>
            <person name="Lopez Roques C."/>
            <person name="Donnadieu C."/>
            <person name="Braasch I."/>
            <person name="Desvignes T."/>
            <person name="Postlethwait J."/>
            <person name="Bobe J."/>
            <person name="Wedekind C."/>
            <person name="Guiguen Y."/>
        </authorList>
    </citation>
    <scope>NUCLEOTIDE SEQUENCE [LARGE SCALE GENOMIC DNA]</scope>
    <source>
        <strain evidence="4">Cs_M1</strain>
        <tissue evidence="4">Blood</tissue>
    </source>
</reference>
<dbReference type="PANTHER" id="PTHR46013:SF4">
    <property type="entry name" value="B-CELL RECEPTOR CD22-RELATED"/>
    <property type="match status" value="1"/>
</dbReference>
<proteinExistence type="predicted"/>
<comment type="caution">
    <text evidence="4">The sequence shown here is derived from an EMBL/GenBank/DDBJ whole genome shotgun (WGS) entry which is preliminary data.</text>
</comment>
<dbReference type="SMART" id="SM00409">
    <property type="entry name" value="IG"/>
    <property type="match status" value="1"/>
</dbReference>
<dbReference type="InterPro" id="IPR003598">
    <property type="entry name" value="Ig_sub2"/>
</dbReference>
<dbReference type="InterPro" id="IPR013783">
    <property type="entry name" value="Ig-like_fold"/>
</dbReference>
<gene>
    <name evidence="4" type="ORF">J4Q44_G00290090</name>
</gene>
<feature type="region of interest" description="Disordered" evidence="2">
    <location>
        <begin position="83"/>
        <end position="109"/>
    </location>
</feature>
<evidence type="ECO:0000256" key="2">
    <source>
        <dbReference type="SAM" id="MobiDB-lite"/>
    </source>
</evidence>
<sequence length="204" mass="22444">MDPTSVSEGKRVTLRCRTKCTVGLNPTYIWYKNGQRLTNPITSYNSLILDPVCSEDAGNYSCALEGFERIRSPEETLTVRYGPKSTSVSVSPSGGIVEGSSSVHPDPNSDMNTALNMRTMSPDYDTLATVHPDPNCDTYTHLNMKTRSPEYDTLARVDTDEQDGRFTTPASDFAHVQKNQECLCTPLSNCLNARTGRGMSCTLL</sequence>
<dbReference type="SMART" id="SM00408">
    <property type="entry name" value="IGc2"/>
    <property type="match status" value="1"/>
</dbReference>
<evidence type="ECO:0000313" key="4">
    <source>
        <dbReference type="EMBL" id="KAK6300911.1"/>
    </source>
</evidence>
<dbReference type="AlphaFoldDB" id="A0AAN8L964"/>
<protein>
    <recommendedName>
        <fullName evidence="3">Ig-like domain-containing protein</fullName>
    </recommendedName>
</protein>
<keyword evidence="1" id="KW-0393">Immunoglobulin domain</keyword>
<dbReference type="EMBL" id="JAGTTL010000027">
    <property type="protein sequence ID" value="KAK6300911.1"/>
    <property type="molecule type" value="Genomic_DNA"/>
</dbReference>
<dbReference type="InterPro" id="IPR007110">
    <property type="entry name" value="Ig-like_dom"/>
</dbReference>
<dbReference type="InterPro" id="IPR036179">
    <property type="entry name" value="Ig-like_dom_sf"/>
</dbReference>
<evidence type="ECO:0000259" key="3">
    <source>
        <dbReference type="PROSITE" id="PS50835"/>
    </source>
</evidence>
<dbReference type="PANTHER" id="PTHR46013">
    <property type="entry name" value="VASCULAR CELL ADHESION MOLECULE 1"/>
    <property type="match status" value="1"/>
</dbReference>
<evidence type="ECO:0000256" key="1">
    <source>
        <dbReference type="ARBA" id="ARBA00023319"/>
    </source>
</evidence>